<feature type="region of interest" description="Disordered" evidence="1">
    <location>
        <begin position="430"/>
        <end position="459"/>
    </location>
</feature>
<evidence type="ECO:0000259" key="2">
    <source>
        <dbReference type="Pfam" id="PF01266"/>
    </source>
</evidence>
<comment type="caution">
    <text evidence="3">The sequence shown here is derived from an EMBL/GenBank/DDBJ whole genome shotgun (WGS) entry which is preliminary data.</text>
</comment>
<dbReference type="Gene3D" id="3.30.9.10">
    <property type="entry name" value="D-Amino Acid Oxidase, subunit A, domain 2"/>
    <property type="match status" value="1"/>
</dbReference>
<reference evidence="3 4" key="1">
    <citation type="submission" date="2020-08" db="EMBL/GenBank/DDBJ databases">
        <title>Sequencing the genomes of 1000 actinobacteria strains.</title>
        <authorList>
            <person name="Klenk H.-P."/>
        </authorList>
    </citation>
    <scope>NUCLEOTIDE SEQUENCE [LARGE SCALE GENOMIC DNA]</scope>
    <source>
        <strain evidence="3 4">DSM 28967</strain>
    </source>
</reference>
<evidence type="ECO:0000256" key="1">
    <source>
        <dbReference type="SAM" id="MobiDB-lite"/>
    </source>
</evidence>
<dbReference type="Pfam" id="PF01266">
    <property type="entry name" value="DAO"/>
    <property type="match status" value="1"/>
</dbReference>
<dbReference type="EMBL" id="JACHMY010000001">
    <property type="protein sequence ID" value="MBB5835634.1"/>
    <property type="molecule type" value="Genomic_DNA"/>
</dbReference>
<dbReference type="Proteomes" id="UP000549971">
    <property type="component" value="Unassembled WGS sequence"/>
</dbReference>
<protein>
    <submittedName>
        <fullName evidence="3">Glycine/D-amino acid oxidase-like deaminating enzyme</fullName>
    </submittedName>
</protein>
<feature type="domain" description="FAD dependent oxidoreductase" evidence="2">
    <location>
        <begin position="11"/>
        <end position="364"/>
    </location>
</feature>
<dbReference type="PANTHER" id="PTHR13847">
    <property type="entry name" value="SARCOSINE DEHYDROGENASE-RELATED"/>
    <property type="match status" value="1"/>
</dbReference>
<dbReference type="Gene3D" id="3.50.50.60">
    <property type="entry name" value="FAD/NAD(P)-binding domain"/>
    <property type="match status" value="1"/>
</dbReference>
<evidence type="ECO:0000313" key="3">
    <source>
        <dbReference type="EMBL" id="MBB5835634.1"/>
    </source>
</evidence>
<sequence length="459" mass="48858">MTGKEAAMEYDVVVVGNGLLGLSLGVELARRDARVAVLGQPAAVPATAMVQTFGEVTARQLSSEHGRETLAWTFEASAYWDEWLASLEPETDLLTGDGTLVILNAIGLPGVDTANFAAIRSALDEYDEPSEDVDPDEMDWLDPEPTSRPLKALFLPNERAVNARELQDRLEQVFRAAGGDRFAEPVAGLVRSNRAEGVELASGTTLRAKAVVLADGAESPVLFAGVPEAAESPRLISTGVVSALVDTDDGSVPPYVIRTPQRAFAAATFALPHRSGQVQLGGTEIVATEARDAAPVGDVLHLLNAAARQIRRDLGESSIRELQLGNNPTAIDGQPLAGETALPGLWLLADPNLTRAPQLAHELANVLVGDQPRMSIAPFSPVRTPLPTFTRAESVAATVTHLLASGYESNWSTPVEWPALLEATVVTELHRDPRQNPNPLSVRLEEGLAQSHSATESTL</sequence>
<dbReference type="PRINTS" id="PR00420">
    <property type="entry name" value="RNGMNOXGNASE"/>
</dbReference>
<dbReference type="GO" id="GO:0005737">
    <property type="term" value="C:cytoplasm"/>
    <property type="evidence" value="ECO:0007669"/>
    <property type="project" value="TreeGrafter"/>
</dbReference>
<proteinExistence type="predicted"/>
<evidence type="ECO:0000313" key="4">
    <source>
        <dbReference type="Proteomes" id="UP000549971"/>
    </source>
</evidence>
<organism evidence="3 4">
    <name type="scientific">Kribbella italica</name>
    <dbReference type="NCBI Taxonomy" id="1540520"/>
    <lineage>
        <taxon>Bacteria</taxon>
        <taxon>Bacillati</taxon>
        <taxon>Actinomycetota</taxon>
        <taxon>Actinomycetes</taxon>
        <taxon>Propionibacteriales</taxon>
        <taxon>Kribbellaceae</taxon>
        <taxon>Kribbella</taxon>
    </lineage>
</organism>
<dbReference type="InterPro" id="IPR006076">
    <property type="entry name" value="FAD-dep_OxRdtase"/>
</dbReference>
<dbReference type="AlphaFoldDB" id="A0A7W9MTF8"/>
<keyword evidence="4" id="KW-1185">Reference proteome</keyword>
<dbReference type="RefSeq" id="WP_184795256.1">
    <property type="nucleotide sequence ID" value="NZ_JACHMY010000001.1"/>
</dbReference>
<name>A0A7W9MTF8_9ACTN</name>
<feature type="compositionally biased region" description="Polar residues" evidence="1">
    <location>
        <begin position="450"/>
        <end position="459"/>
    </location>
</feature>
<accession>A0A7W9MTF8</accession>
<gene>
    <name evidence="3" type="ORF">HDA39_002368</name>
</gene>
<dbReference type="InterPro" id="IPR036188">
    <property type="entry name" value="FAD/NAD-bd_sf"/>
</dbReference>
<dbReference type="SUPFAM" id="SSF51905">
    <property type="entry name" value="FAD/NAD(P)-binding domain"/>
    <property type="match status" value="1"/>
</dbReference>